<dbReference type="Gene3D" id="2.20.25.240">
    <property type="match status" value="1"/>
</dbReference>
<evidence type="ECO:0000256" key="1">
    <source>
        <dbReference type="SAM" id="MobiDB-lite"/>
    </source>
</evidence>
<gene>
    <name evidence="3" type="ORF">NTJ_00770</name>
</gene>
<feature type="compositionally biased region" description="Polar residues" evidence="1">
    <location>
        <begin position="169"/>
        <end position="181"/>
    </location>
</feature>
<reference evidence="3 4" key="1">
    <citation type="submission" date="2023-09" db="EMBL/GenBank/DDBJ databases">
        <title>Nesidiocoris tenuis whole genome shotgun sequence.</title>
        <authorList>
            <person name="Shibata T."/>
            <person name="Shimoda M."/>
            <person name="Kobayashi T."/>
            <person name="Uehara T."/>
        </authorList>
    </citation>
    <scope>NUCLEOTIDE SEQUENCE [LARGE SCALE GENOMIC DNA]</scope>
    <source>
        <strain evidence="3 4">Japan</strain>
    </source>
</reference>
<sequence>METGNEEPMEVICGASRNSYSFIYDNYIYRLNKFTNQRAYVSCRMEHCNGAGVGIKGSSRTEIYNFQPTREHNHPPEEKTIRILEVKEFVREQAKLTNLSSKEIHESVLQLFHCDDLSRASVDGLVKRARESTPEKGKRKLTENRHAVRKKIRTNSKFANSEWHDSADSSDGSTSQQPTDNARQREAKRELSDDDPDQIEGNLEKSLIQIYNNTHAEENVFQLLSLPDLSKIDQNNDNLFSDENIDIFRSAAKLCNFTKAKAAELATLVDRRGQKFDQVKSTLVDYICNLLRSAGFEFLRQFVSAGVRCALEQEESVDRWRRPVWSEEEIAICEEEIAVGPLAIAILAISAETYTITSDLLGLPSPHVARKWATRPDGAPGFAEQSIAAICKAVRCRKSATLAVCLSVLDVQLAPDVELIDDRFTGQVDLGYGQISSADVTPAARRALVFHVGALNDKWRFPLGYVLADNLTPAVRANLIGQYATKLEFCGVKCVALALDGSATDGQILDEFGLYSDNDLPKNAFTLGEAKEKIRISPFVDILDLMKSMKFLLFEKKVFLTTSNEKIEWSHIEFVERILKSDVEIEFSGYHADWNLLKESRKRSENTLWPFDKFLLEAMEILTENDDLVELEGAIPTVDFVSSMVQITSIFTRFEFQNFRSKEFLQNVDKWIHFFANFKFADGQFVRDSDRRMPLMNLCMNLSSLKLVLSRVGASLTSNRLNLRDLRNFVFSVNKEFGPLPKAREFQDFFLRTVQPIKKSRRAAAKNRQNFLDFDLTFYAVKVFNYEPFRSSCDRVDEYFARKTVDLWLDNTDCGDCYRIVALSVDTVMYRNIFHIFRLVEIELCASSEIPSEFEKFFDPLANRILNSAPFDGFLRHSHLFDTVEFGEICHFTILVKSLVEIYARVKCLYQTSEIKAGINDFGISCFKHVASRSWA</sequence>
<accession>A0ABN7A9K9</accession>
<evidence type="ECO:0000313" key="4">
    <source>
        <dbReference type="Proteomes" id="UP001307889"/>
    </source>
</evidence>
<dbReference type="Proteomes" id="UP001307889">
    <property type="component" value="Chromosome 1"/>
</dbReference>
<organism evidence="3 4">
    <name type="scientific">Nesidiocoris tenuis</name>
    <dbReference type="NCBI Taxonomy" id="355587"/>
    <lineage>
        <taxon>Eukaryota</taxon>
        <taxon>Metazoa</taxon>
        <taxon>Ecdysozoa</taxon>
        <taxon>Arthropoda</taxon>
        <taxon>Hexapoda</taxon>
        <taxon>Insecta</taxon>
        <taxon>Pterygota</taxon>
        <taxon>Neoptera</taxon>
        <taxon>Paraneoptera</taxon>
        <taxon>Hemiptera</taxon>
        <taxon>Heteroptera</taxon>
        <taxon>Panheteroptera</taxon>
        <taxon>Cimicomorpha</taxon>
        <taxon>Miridae</taxon>
        <taxon>Dicyphina</taxon>
        <taxon>Nesidiocoris</taxon>
    </lineage>
</organism>
<feature type="domain" description="Transposable element P transposase-like RNase H" evidence="2">
    <location>
        <begin position="379"/>
        <end position="512"/>
    </location>
</feature>
<evidence type="ECO:0000259" key="2">
    <source>
        <dbReference type="Pfam" id="PF21787"/>
    </source>
</evidence>
<dbReference type="Pfam" id="PF21787">
    <property type="entry name" value="TNP-like_RNaseH_N"/>
    <property type="match status" value="1"/>
</dbReference>
<feature type="compositionally biased region" description="Basic and acidic residues" evidence="1">
    <location>
        <begin position="128"/>
        <end position="146"/>
    </location>
</feature>
<feature type="compositionally biased region" description="Basic and acidic residues" evidence="1">
    <location>
        <begin position="182"/>
        <end position="191"/>
    </location>
</feature>
<evidence type="ECO:0000313" key="3">
    <source>
        <dbReference type="EMBL" id="BES87964.1"/>
    </source>
</evidence>
<name>A0ABN7A9K9_9HEMI</name>
<dbReference type="EMBL" id="AP028909">
    <property type="protein sequence ID" value="BES87964.1"/>
    <property type="molecule type" value="Genomic_DNA"/>
</dbReference>
<protein>
    <submittedName>
        <fullName evidence="3">Protein, partial Hydra magnipapillata</fullName>
    </submittedName>
</protein>
<dbReference type="InterPro" id="IPR048365">
    <property type="entry name" value="TNP-like_RNaseH_N"/>
</dbReference>
<proteinExistence type="predicted"/>
<feature type="region of interest" description="Disordered" evidence="1">
    <location>
        <begin position="128"/>
        <end position="199"/>
    </location>
</feature>
<keyword evidence="4" id="KW-1185">Reference proteome</keyword>